<evidence type="ECO:0000313" key="2">
    <source>
        <dbReference type="EMBL" id="ORX40698.1"/>
    </source>
</evidence>
<dbReference type="EMBL" id="NBSH01000001">
    <property type="protein sequence ID" value="ORX40698.1"/>
    <property type="molecule type" value="Genomic_DNA"/>
</dbReference>
<feature type="region of interest" description="Disordered" evidence="1">
    <location>
        <begin position="63"/>
        <end position="102"/>
    </location>
</feature>
<comment type="caution">
    <text evidence="2">The sequence shown here is derived from an EMBL/GenBank/DDBJ whole genome shotgun (WGS) entry which is preliminary data.</text>
</comment>
<dbReference type="OrthoDB" id="2563749at2759"/>
<sequence length="506" mass="55523">MAATADEQTLASLSAVDSSTFDLDPSLNSTDTDLFLSQLKNDGDETNDHGIDDATVTAIKQSLSEAQAHADRQAQEIDGKSGSSQSGQLGSEGNPIINPTVHLAPFSKPERAEGALCPEHYKFPSKAEFDIWLAGESSWCHYVQRRTTTPQQRADERMRARVKAHERALQALTPEEAANAPPLKTRKRTNNTSVYMKITYTCHHAGNYNARHSDVLPEKRLRLKTKQSVKCKCRSRIIFTELHSGECQAVYHWKHDGHELFSDAEHQSGRLPSVIDDWLVKQIEAGKEIDEIRRVLSIPETEKQAYVQKVTEDPTLVDPDMPPPLAFQTKVKYPDIYNRFRKLRGPVRAARSPNSKRSSKRRILSPAAEQTPGYGAGPGSAADLDDSVHQTFNIDGVPAGFDLSGLAGTHHADLAEALLRIPAVSGDVNGVIGGPNGSGDAGNDDDHQQLDEQVLKIARMAAEQGERGGEAVSDEEEEEVEEVEDDHGDAEARDEIASVDWNAFAV</sequence>
<dbReference type="GeneID" id="33560603"/>
<dbReference type="Proteomes" id="UP000193218">
    <property type="component" value="Unassembled WGS sequence"/>
</dbReference>
<dbReference type="RefSeq" id="XP_021874377.1">
    <property type="nucleotide sequence ID" value="XM_022018794.1"/>
</dbReference>
<gene>
    <name evidence="2" type="ORF">BD324DRAFT_654461</name>
</gene>
<accession>A0A1Y1URL6</accession>
<feature type="compositionally biased region" description="Basic and acidic residues" evidence="1">
    <location>
        <begin position="68"/>
        <end position="79"/>
    </location>
</feature>
<feature type="region of interest" description="Disordered" evidence="1">
    <location>
        <begin position="462"/>
        <end position="495"/>
    </location>
</feature>
<dbReference type="AlphaFoldDB" id="A0A1Y1URL6"/>
<keyword evidence="3" id="KW-1185">Reference proteome</keyword>
<dbReference type="STRING" id="4999.A0A1Y1URL6"/>
<organism evidence="2 3">
    <name type="scientific">Kockovaella imperatae</name>
    <dbReference type="NCBI Taxonomy" id="4999"/>
    <lineage>
        <taxon>Eukaryota</taxon>
        <taxon>Fungi</taxon>
        <taxon>Dikarya</taxon>
        <taxon>Basidiomycota</taxon>
        <taxon>Agaricomycotina</taxon>
        <taxon>Tremellomycetes</taxon>
        <taxon>Tremellales</taxon>
        <taxon>Cuniculitremaceae</taxon>
        <taxon>Kockovaella</taxon>
    </lineage>
</organism>
<dbReference type="InParanoid" id="A0A1Y1URL6"/>
<feature type="compositionally biased region" description="Acidic residues" evidence="1">
    <location>
        <begin position="472"/>
        <end position="488"/>
    </location>
</feature>
<reference evidence="2 3" key="1">
    <citation type="submission" date="2017-03" db="EMBL/GenBank/DDBJ databases">
        <title>Widespread Adenine N6-methylation of Active Genes in Fungi.</title>
        <authorList>
            <consortium name="DOE Joint Genome Institute"/>
            <person name="Mondo S.J."/>
            <person name="Dannebaum R.O."/>
            <person name="Kuo R.C."/>
            <person name="Louie K.B."/>
            <person name="Bewick A.J."/>
            <person name="Labutti K."/>
            <person name="Haridas S."/>
            <person name="Kuo A."/>
            <person name="Salamov A."/>
            <person name="Ahrendt S.R."/>
            <person name="Lau R."/>
            <person name="Bowen B.P."/>
            <person name="Lipzen A."/>
            <person name="Sullivan W."/>
            <person name="Andreopoulos W.B."/>
            <person name="Clum A."/>
            <person name="Lindquist E."/>
            <person name="Daum C."/>
            <person name="Northen T.R."/>
            <person name="Ramamoorthy G."/>
            <person name="Schmitz R.J."/>
            <person name="Gryganskyi A."/>
            <person name="Culley D."/>
            <person name="Magnuson J."/>
            <person name="James T.Y."/>
            <person name="O'Malley M.A."/>
            <person name="Stajich J.E."/>
            <person name="Spatafora J.W."/>
            <person name="Visel A."/>
            <person name="Grigoriev I.V."/>
        </authorList>
    </citation>
    <scope>NUCLEOTIDE SEQUENCE [LARGE SCALE GENOMIC DNA]</scope>
    <source>
        <strain evidence="2 3">NRRL Y-17943</strain>
    </source>
</reference>
<name>A0A1Y1URL6_9TREE</name>
<evidence type="ECO:0000256" key="1">
    <source>
        <dbReference type="SAM" id="MobiDB-lite"/>
    </source>
</evidence>
<feature type="compositionally biased region" description="Low complexity" evidence="1">
    <location>
        <begin position="80"/>
        <end position="93"/>
    </location>
</feature>
<evidence type="ECO:0000313" key="3">
    <source>
        <dbReference type="Proteomes" id="UP000193218"/>
    </source>
</evidence>
<feature type="region of interest" description="Disordered" evidence="1">
    <location>
        <begin position="1"/>
        <end position="27"/>
    </location>
</feature>
<proteinExistence type="predicted"/>
<protein>
    <submittedName>
        <fullName evidence="2">Uncharacterized protein</fullName>
    </submittedName>
</protein>
<feature type="region of interest" description="Disordered" evidence="1">
    <location>
        <begin position="347"/>
        <end position="386"/>
    </location>
</feature>